<dbReference type="InterPro" id="IPR013216">
    <property type="entry name" value="Methyltransf_11"/>
</dbReference>
<protein>
    <recommendedName>
        <fullName evidence="3">Methyltransferase type 11 domain-containing protein</fullName>
    </recommendedName>
</protein>
<dbReference type="Proteomes" id="UP001530400">
    <property type="component" value="Unassembled WGS sequence"/>
</dbReference>
<reference evidence="4 5" key="1">
    <citation type="submission" date="2024-10" db="EMBL/GenBank/DDBJ databases">
        <title>Updated reference genomes for cyclostephanoid diatoms.</title>
        <authorList>
            <person name="Roberts W.R."/>
            <person name="Alverson A.J."/>
        </authorList>
    </citation>
    <scope>NUCLEOTIDE SEQUENCE [LARGE SCALE GENOMIC DNA]</scope>
    <source>
        <strain evidence="4 5">AJA010-31</strain>
    </source>
</reference>
<dbReference type="SUPFAM" id="SSF53335">
    <property type="entry name" value="S-adenosyl-L-methionine-dependent methyltransferases"/>
    <property type="match status" value="1"/>
</dbReference>
<dbReference type="AlphaFoldDB" id="A0ABD3MQ44"/>
<feature type="chain" id="PRO_5044800201" description="Methyltransferase type 11 domain-containing protein" evidence="2">
    <location>
        <begin position="25"/>
        <end position="330"/>
    </location>
</feature>
<feature type="region of interest" description="Disordered" evidence="1">
    <location>
        <begin position="303"/>
        <end position="330"/>
    </location>
</feature>
<feature type="signal peptide" evidence="2">
    <location>
        <begin position="1"/>
        <end position="24"/>
    </location>
</feature>
<sequence length="330" mass="36210">MPPPRLIPLAMSALLALIASPIAAFNSPLPSTRSTATKSALFALDPVTYLRTEWVSAALCTNQTPRSADKVLQLGTSDGRIVNFVPRTVRNIITSSSEPRDSPEKGGLSISTRRQLKQAAERRSSSFITYSDQPADRLIETQDSSVDVVVMFQSVERMVENGYDWKKAVREAGRVLKPGGRFLFVESAEVHGESFLEEVMSLSEGGIGGDDSDEDLETESEISIGGSTADNLELAENRRNDQRNVIFSEVGFDNVDLVLQPHVAGVAIKAMDADLTMQQRLEKRSQEEEDRLADLSLSAFERGSKKRRRKKVKKGGFGGNDNKEEMGTVS</sequence>
<dbReference type="CDD" id="cd02440">
    <property type="entry name" value="AdoMet_MTases"/>
    <property type="match status" value="1"/>
</dbReference>
<dbReference type="EMBL" id="JALLPJ020001390">
    <property type="protein sequence ID" value="KAL3766120.1"/>
    <property type="molecule type" value="Genomic_DNA"/>
</dbReference>
<name>A0ABD3MQ44_9STRA</name>
<dbReference type="InterPro" id="IPR029063">
    <property type="entry name" value="SAM-dependent_MTases_sf"/>
</dbReference>
<keyword evidence="5" id="KW-1185">Reference proteome</keyword>
<feature type="domain" description="Methyltransferase type 11" evidence="3">
    <location>
        <begin position="115"/>
        <end position="184"/>
    </location>
</feature>
<gene>
    <name evidence="4" type="ORF">ACHAWO_008511</name>
</gene>
<dbReference type="Pfam" id="PF08241">
    <property type="entry name" value="Methyltransf_11"/>
    <property type="match status" value="1"/>
</dbReference>
<feature type="compositionally biased region" description="Basic and acidic residues" evidence="1">
    <location>
        <begin position="321"/>
        <end position="330"/>
    </location>
</feature>
<accession>A0ABD3MQ44</accession>
<comment type="caution">
    <text evidence="4">The sequence shown here is derived from an EMBL/GenBank/DDBJ whole genome shotgun (WGS) entry which is preliminary data.</text>
</comment>
<evidence type="ECO:0000256" key="1">
    <source>
        <dbReference type="SAM" id="MobiDB-lite"/>
    </source>
</evidence>
<evidence type="ECO:0000259" key="3">
    <source>
        <dbReference type="Pfam" id="PF08241"/>
    </source>
</evidence>
<keyword evidence="2" id="KW-0732">Signal</keyword>
<proteinExistence type="predicted"/>
<organism evidence="4 5">
    <name type="scientific">Cyclotella atomus</name>
    <dbReference type="NCBI Taxonomy" id="382360"/>
    <lineage>
        <taxon>Eukaryota</taxon>
        <taxon>Sar</taxon>
        <taxon>Stramenopiles</taxon>
        <taxon>Ochrophyta</taxon>
        <taxon>Bacillariophyta</taxon>
        <taxon>Coscinodiscophyceae</taxon>
        <taxon>Thalassiosirophycidae</taxon>
        <taxon>Stephanodiscales</taxon>
        <taxon>Stephanodiscaceae</taxon>
        <taxon>Cyclotella</taxon>
    </lineage>
</organism>
<evidence type="ECO:0000256" key="2">
    <source>
        <dbReference type="SAM" id="SignalP"/>
    </source>
</evidence>
<evidence type="ECO:0000313" key="4">
    <source>
        <dbReference type="EMBL" id="KAL3766120.1"/>
    </source>
</evidence>
<feature type="compositionally biased region" description="Basic residues" evidence="1">
    <location>
        <begin position="304"/>
        <end position="314"/>
    </location>
</feature>
<evidence type="ECO:0000313" key="5">
    <source>
        <dbReference type="Proteomes" id="UP001530400"/>
    </source>
</evidence>
<dbReference type="Gene3D" id="3.40.50.150">
    <property type="entry name" value="Vaccinia Virus protein VP39"/>
    <property type="match status" value="1"/>
</dbReference>